<evidence type="ECO:0000259" key="4">
    <source>
        <dbReference type="PROSITE" id="PS50110"/>
    </source>
</evidence>
<keyword evidence="6" id="KW-0808">Transferase</keyword>
<organism evidence="6 7">
    <name type="scientific">Aquincola tertiaricarbonis</name>
    <dbReference type="NCBI Taxonomy" id="391953"/>
    <lineage>
        <taxon>Bacteria</taxon>
        <taxon>Pseudomonadati</taxon>
        <taxon>Pseudomonadota</taxon>
        <taxon>Betaproteobacteria</taxon>
        <taxon>Burkholderiales</taxon>
        <taxon>Sphaerotilaceae</taxon>
        <taxon>Aquincola</taxon>
    </lineage>
</organism>
<keyword evidence="6" id="KW-0548">Nucleotidyltransferase</keyword>
<evidence type="ECO:0000259" key="5">
    <source>
        <dbReference type="PROSITE" id="PS50887"/>
    </source>
</evidence>
<dbReference type="Proteomes" id="UP001056201">
    <property type="component" value="Chromosome 1"/>
</dbReference>
<dbReference type="InterPro" id="IPR043128">
    <property type="entry name" value="Rev_trsase/Diguanyl_cyclase"/>
</dbReference>
<evidence type="ECO:0000256" key="3">
    <source>
        <dbReference type="PROSITE-ProRule" id="PRU00169"/>
    </source>
</evidence>
<dbReference type="PANTHER" id="PTHR45138">
    <property type="entry name" value="REGULATORY COMPONENTS OF SENSORY TRANSDUCTION SYSTEM"/>
    <property type="match status" value="1"/>
</dbReference>
<dbReference type="EMBL" id="CP097635">
    <property type="protein sequence ID" value="URI08242.1"/>
    <property type="molecule type" value="Genomic_DNA"/>
</dbReference>
<dbReference type="SMART" id="SM00267">
    <property type="entry name" value="GGDEF"/>
    <property type="match status" value="1"/>
</dbReference>
<dbReference type="PANTHER" id="PTHR45138:SF9">
    <property type="entry name" value="DIGUANYLATE CYCLASE DGCM-RELATED"/>
    <property type="match status" value="1"/>
</dbReference>
<sequence>MPPNDRMTDRPPWKVLVVDDDPASQLLIRTALAPMSFNGRRLEMLAAHSLAEARQLLEQHHTDIAVALIDMVVELPCAGLALAEHIRHRLHNHRMRLLLHTDLARLGPQCQALQACDINGYLDKAVGDPARLWPGVLTALRAWQEVSGLQRAIEELRHRSVTDPLTGLNNPSTLRQALTRALSGGQRRQEPLTVLFLDVDNFKLINDEQGHLRGDEVLRGVGEALRTNSRLEDSCYRYGGDEFLVILPNCSVAQVEANYLPRLMAAFAALGVSVSHGAADAGPRFYPSADELIRCADERMYQRKRALRREPQGMLRPAAA</sequence>
<evidence type="ECO:0000313" key="7">
    <source>
        <dbReference type="Proteomes" id="UP001056201"/>
    </source>
</evidence>
<dbReference type="PROSITE" id="PS50110">
    <property type="entry name" value="RESPONSE_REGULATORY"/>
    <property type="match status" value="1"/>
</dbReference>
<dbReference type="Gene3D" id="3.30.70.270">
    <property type="match status" value="1"/>
</dbReference>
<evidence type="ECO:0000256" key="2">
    <source>
        <dbReference type="ARBA" id="ARBA00034247"/>
    </source>
</evidence>
<dbReference type="InterPro" id="IPR011006">
    <property type="entry name" value="CheY-like_superfamily"/>
</dbReference>
<dbReference type="Gene3D" id="3.40.50.2300">
    <property type="match status" value="1"/>
</dbReference>
<reference evidence="6" key="1">
    <citation type="submission" date="2022-05" db="EMBL/GenBank/DDBJ databases">
        <title>An RpoN-dependent PEP-CTERM gene is involved in floc formation of an Aquincola tertiaricarbonis strain.</title>
        <authorList>
            <person name="Qiu D."/>
            <person name="Xia M."/>
        </authorList>
    </citation>
    <scope>NUCLEOTIDE SEQUENCE</scope>
    <source>
        <strain evidence="6">RN12</strain>
    </source>
</reference>
<dbReference type="SUPFAM" id="SSF52172">
    <property type="entry name" value="CheY-like"/>
    <property type="match status" value="1"/>
</dbReference>
<dbReference type="EC" id="2.7.7.65" evidence="1"/>
<evidence type="ECO:0000256" key="1">
    <source>
        <dbReference type="ARBA" id="ARBA00012528"/>
    </source>
</evidence>
<name>A0ABY4S4K4_AQUTE</name>
<feature type="domain" description="GGDEF" evidence="5">
    <location>
        <begin position="190"/>
        <end position="317"/>
    </location>
</feature>
<dbReference type="CDD" id="cd01949">
    <property type="entry name" value="GGDEF"/>
    <property type="match status" value="1"/>
</dbReference>
<protein>
    <recommendedName>
        <fullName evidence="1">diguanylate cyclase</fullName>
        <ecNumber evidence="1">2.7.7.65</ecNumber>
    </recommendedName>
</protein>
<dbReference type="NCBIfam" id="TIGR00254">
    <property type="entry name" value="GGDEF"/>
    <property type="match status" value="1"/>
</dbReference>
<dbReference type="InterPro" id="IPR000160">
    <property type="entry name" value="GGDEF_dom"/>
</dbReference>
<dbReference type="InterPro" id="IPR001789">
    <property type="entry name" value="Sig_transdc_resp-reg_receiver"/>
</dbReference>
<dbReference type="GO" id="GO:0052621">
    <property type="term" value="F:diguanylate cyclase activity"/>
    <property type="evidence" value="ECO:0007669"/>
    <property type="project" value="UniProtKB-EC"/>
</dbReference>
<dbReference type="RefSeq" id="WP_250196464.1">
    <property type="nucleotide sequence ID" value="NZ_CP097635.1"/>
</dbReference>
<keyword evidence="7" id="KW-1185">Reference proteome</keyword>
<proteinExistence type="predicted"/>
<evidence type="ECO:0000313" key="6">
    <source>
        <dbReference type="EMBL" id="URI08242.1"/>
    </source>
</evidence>
<dbReference type="Pfam" id="PF00990">
    <property type="entry name" value="GGDEF"/>
    <property type="match status" value="1"/>
</dbReference>
<dbReference type="InterPro" id="IPR029787">
    <property type="entry name" value="Nucleotide_cyclase"/>
</dbReference>
<accession>A0ABY4S4K4</accession>
<feature type="domain" description="Response regulatory" evidence="4">
    <location>
        <begin position="14"/>
        <end position="139"/>
    </location>
</feature>
<comment type="catalytic activity">
    <reaction evidence="2">
        <text>2 GTP = 3',3'-c-di-GMP + 2 diphosphate</text>
        <dbReference type="Rhea" id="RHEA:24898"/>
        <dbReference type="ChEBI" id="CHEBI:33019"/>
        <dbReference type="ChEBI" id="CHEBI:37565"/>
        <dbReference type="ChEBI" id="CHEBI:58805"/>
        <dbReference type="EC" id="2.7.7.65"/>
    </reaction>
</comment>
<dbReference type="SUPFAM" id="SSF55073">
    <property type="entry name" value="Nucleotide cyclase"/>
    <property type="match status" value="1"/>
</dbReference>
<gene>
    <name evidence="6" type="ORF">MW290_06630</name>
</gene>
<dbReference type="InterPro" id="IPR050469">
    <property type="entry name" value="Diguanylate_Cyclase"/>
</dbReference>
<dbReference type="PROSITE" id="PS50887">
    <property type="entry name" value="GGDEF"/>
    <property type="match status" value="1"/>
</dbReference>
<comment type="caution">
    <text evidence="3">Lacks conserved residue(s) required for the propagation of feature annotation.</text>
</comment>